<accession>W2TGQ9</accession>
<keyword evidence="3" id="KW-1185">Reference proteome</keyword>
<gene>
    <name evidence="2" type="ORF">NECAME_18019</name>
</gene>
<sequence>MSEEAAKYGESSKRNRSIKIRVSDEELEILRMHSTRSELARWMREFCLSGGQQDFIRQAKSAPNPELLRGLSGIGNNLNQLARRVNSGEWGALDKVKRGEEITFSVGILDYITLENIIFPSEKSYKNNEQAFAAVGRALDKAEKVHARGAGGGSGPTGYLLGRDGQRELAVTLRGDPVE</sequence>
<dbReference type="Pfam" id="PF05713">
    <property type="entry name" value="MobC"/>
    <property type="match status" value="1"/>
</dbReference>
<name>W2TGQ9_NECAM</name>
<feature type="domain" description="Bacterial mobilisation" evidence="1">
    <location>
        <begin position="68"/>
        <end position="91"/>
    </location>
</feature>
<organism evidence="2 3">
    <name type="scientific">Necator americanus</name>
    <name type="common">Human hookworm</name>
    <dbReference type="NCBI Taxonomy" id="51031"/>
    <lineage>
        <taxon>Eukaryota</taxon>
        <taxon>Metazoa</taxon>
        <taxon>Ecdysozoa</taxon>
        <taxon>Nematoda</taxon>
        <taxon>Chromadorea</taxon>
        <taxon>Rhabditida</taxon>
        <taxon>Rhabditina</taxon>
        <taxon>Rhabditomorpha</taxon>
        <taxon>Strongyloidea</taxon>
        <taxon>Ancylostomatidae</taxon>
        <taxon>Bunostominae</taxon>
        <taxon>Necator</taxon>
    </lineage>
</organism>
<reference evidence="3" key="1">
    <citation type="journal article" date="2014" name="Nat. Genet.">
        <title>Genome of the human hookworm Necator americanus.</title>
        <authorList>
            <person name="Tang Y.T."/>
            <person name="Gao X."/>
            <person name="Rosa B.A."/>
            <person name="Abubucker S."/>
            <person name="Hallsworth-Pepin K."/>
            <person name="Martin J."/>
            <person name="Tyagi R."/>
            <person name="Heizer E."/>
            <person name="Zhang X."/>
            <person name="Bhonagiri-Palsikar V."/>
            <person name="Minx P."/>
            <person name="Warren W.C."/>
            <person name="Wang Q."/>
            <person name="Zhan B."/>
            <person name="Hotez P.J."/>
            <person name="Sternberg P.W."/>
            <person name="Dougall A."/>
            <person name="Gaze S.T."/>
            <person name="Mulvenna J."/>
            <person name="Sotillo J."/>
            <person name="Ranganathan S."/>
            <person name="Rabelo E.M."/>
            <person name="Wilson R.K."/>
            <person name="Felgner P.L."/>
            <person name="Bethony J."/>
            <person name="Hawdon J.M."/>
            <person name="Gasser R.B."/>
            <person name="Loukas A."/>
            <person name="Mitreva M."/>
        </authorList>
    </citation>
    <scope>NUCLEOTIDE SEQUENCE [LARGE SCALE GENOMIC DNA]</scope>
</reference>
<evidence type="ECO:0000313" key="2">
    <source>
        <dbReference type="EMBL" id="ETN80371.1"/>
    </source>
</evidence>
<dbReference type="KEGG" id="nai:NECAME_18019"/>
<evidence type="ECO:0000259" key="1">
    <source>
        <dbReference type="Pfam" id="PF05713"/>
    </source>
</evidence>
<dbReference type="AlphaFoldDB" id="W2TGQ9"/>
<proteinExistence type="predicted"/>
<protein>
    <submittedName>
        <fullName evidence="2">Mobilization protein MbeC domain protein</fullName>
    </submittedName>
</protein>
<evidence type="ECO:0000313" key="3">
    <source>
        <dbReference type="Proteomes" id="UP000053676"/>
    </source>
</evidence>
<feature type="non-terminal residue" evidence="2">
    <location>
        <position position="179"/>
    </location>
</feature>
<dbReference type="EMBL" id="KI659119">
    <property type="protein sequence ID" value="ETN80371.1"/>
    <property type="molecule type" value="Genomic_DNA"/>
</dbReference>
<dbReference type="OrthoDB" id="10567046at2759"/>
<dbReference type="InterPro" id="IPR008687">
    <property type="entry name" value="MobC"/>
</dbReference>
<dbReference type="Proteomes" id="UP000053676">
    <property type="component" value="Unassembled WGS sequence"/>
</dbReference>